<proteinExistence type="predicted"/>
<reference evidence="1 2" key="1">
    <citation type="submission" date="2023-04" db="EMBL/GenBank/DDBJ databases">
        <title>Marinobulbifer ophiurae gen. nov., sp. Nov., isolate from tissue of brittle star Ophioplocus japonicus.</title>
        <authorList>
            <person name="Kawano K."/>
            <person name="Sawayama S."/>
            <person name="Nakagawa S."/>
        </authorList>
    </citation>
    <scope>NUCLEOTIDE SEQUENCE [LARGE SCALE GENOMIC DNA]</scope>
    <source>
        <strain evidence="1 2">NKW57</strain>
    </source>
</reference>
<organism evidence="1 2">
    <name type="scientific">Biformimicrobium ophioploci</name>
    <dbReference type="NCBI Taxonomy" id="3036711"/>
    <lineage>
        <taxon>Bacteria</taxon>
        <taxon>Pseudomonadati</taxon>
        <taxon>Pseudomonadota</taxon>
        <taxon>Gammaproteobacteria</taxon>
        <taxon>Cellvibrionales</taxon>
        <taxon>Microbulbiferaceae</taxon>
        <taxon>Biformimicrobium</taxon>
    </lineage>
</organism>
<gene>
    <name evidence="1" type="ORF">MNKW57_04320</name>
</gene>
<dbReference type="Proteomes" id="UP001224392">
    <property type="component" value="Unassembled WGS sequence"/>
</dbReference>
<evidence type="ECO:0000313" key="2">
    <source>
        <dbReference type="Proteomes" id="UP001224392"/>
    </source>
</evidence>
<evidence type="ECO:0000313" key="1">
    <source>
        <dbReference type="EMBL" id="GMG86111.1"/>
    </source>
</evidence>
<dbReference type="EMBL" id="BSYJ01000001">
    <property type="protein sequence ID" value="GMG86111.1"/>
    <property type="molecule type" value="Genomic_DNA"/>
</dbReference>
<keyword evidence="2" id="KW-1185">Reference proteome</keyword>
<comment type="caution">
    <text evidence="1">The sequence shown here is derived from an EMBL/GenBank/DDBJ whole genome shotgun (WGS) entry which is preliminary data.</text>
</comment>
<protein>
    <submittedName>
        <fullName evidence="1">Uncharacterized protein</fullName>
    </submittedName>
</protein>
<name>A0ABQ6LVJ4_9GAMM</name>
<accession>A0ABQ6LVJ4</accession>
<sequence length="83" mass="8347">MAKHCRGGSVTGEIPVGVGGGTAVGTVRLARATGVAGRCAPTGIARGLLALCGAGYRGLTPCRHTPQQKADCSIYAEQARHNS</sequence>